<keyword evidence="1" id="KW-1133">Transmembrane helix</keyword>
<gene>
    <name evidence="2" type="ORF">CHLRE_02g141500v5</name>
</gene>
<evidence type="ECO:0000313" key="3">
    <source>
        <dbReference type="Proteomes" id="UP000006906"/>
    </source>
</evidence>
<proteinExistence type="predicted"/>
<sequence length="94" mass="10365">MAVNPLMVVVLPVAYLLIGTFSLLQFSAILQLISQGAVKVRQMKQLAPIEPVVTTLVDYLTRIYGPLHKFTPQPTHVLLATIVVALVVNGMRRK</sequence>
<dbReference type="OMA" id="LAWPAHE"/>
<keyword evidence="1" id="KW-0472">Membrane</keyword>
<reference evidence="2 3" key="1">
    <citation type="journal article" date="2007" name="Science">
        <title>The Chlamydomonas genome reveals the evolution of key animal and plant functions.</title>
        <authorList>
            <person name="Merchant S.S."/>
            <person name="Prochnik S.E."/>
            <person name="Vallon O."/>
            <person name="Harris E.H."/>
            <person name="Karpowicz S.J."/>
            <person name="Witman G.B."/>
            <person name="Terry A."/>
            <person name="Salamov A."/>
            <person name="Fritz-Laylin L.K."/>
            <person name="Marechal-Drouard L."/>
            <person name="Marshall W.F."/>
            <person name="Qu L.H."/>
            <person name="Nelson D.R."/>
            <person name="Sanderfoot A.A."/>
            <person name="Spalding M.H."/>
            <person name="Kapitonov V.V."/>
            <person name="Ren Q."/>
            <person name="Ferris P."/>
            <person name="Lindquist E."/>
            <person name="Shapiro H."/>
            <person name="Lucas S.M."/>
            <person name="Grimwood J."/>
            <person name="Schmutz J."/>
            <person name="Cardol P."/>
            <person name="Cerutti H."/>
            <person name="Chanfreau G."/>
            <person name="Chen C.L."/>
            <person name="Cognat V."/>
            <person name="Croft M.T."/>
            <person name="Dent R."/>
            <person name="Dutcher S."/>
            <person name="Fernandez E."/>
            <person name="Fukuzawa H."/>
            <person name="Gonzalez-Ballester D."/>
            <person name="Gonzalez-Halphen D."/>
            <person name="Hallmann A."/>
            <person name="Hanikenne M."/>
            <person name="Hippler M."/>
            <person name="Inwood W."/>
            <person name="Jabbari K."/>
            <person name="Kalanon M."/>
            <person name="Kuras R."/>
            <person name="Lefebvre P.A."/>
            <person name="Lemaire S.D."/>
            <person name="Lobanov A.V."/>
            <person name="Lohr M."/>
            <person name="Manuell A."/>
            <person name="Meier I."/>
            <person name="Mets L."/>
            <person name="Mittag M."/>
            <person name="Mittelmeier T."/>
            <person name="Moroney J.V."/>
            <person name="Moseley J."/>
            <person name="Napoli C."/>
            <person name="Nedelcu A.M."/>
            <person name="Niyogi K."/>
            <person name="Novoselov S.V."/>
            <person name="Paulsen I.T."/>
            <person name="Pazour G."/>
            <person name="Purton S."/>
            <person name="Ral J.P."/>
            <person name="Riano-Pachon D.M."/>
            <person name="Riekhof W."/>
            <person name="Rymarquis L."/>
            <person name="Schroda M."/>
            <person name="Stern D."/>
            <person name="Umen J."/>
            <person name="Willows R."/>
            <person name="Wilson N."/>
            <person name="Zimmer S.L."/>
            <person name="Allmer J."/>
            <person name="Balk J."/>
            <person name="Bisova K."/>
            <person name="Chen C.J."/>
            <person name="Elias M."/>
            <person name="Gendler K."/>
            <person name="Hauser C."/>
            <person name="Lamb M.R."/>
            <person name="Ledford H."/>
            <person name="Long J.C."/>
            <person name="Minagawa J."/>
            <person name="Page M.D."/>
            <person name="Pan J."/>
            <person name="Pootakham W."/>
            <person name="Roje S."/>
            <person name="Rose A."/>
            <person name="Stahlberg E."/>
            <person name="Terauchi A.M."/>
            <person name="Yang P."/>
            <person name="Ball S."/>
            <person name="Bowler C."/>
            <person name="Dieckmann C.L."/>
            <person name="Gladyshev V.N."/>
            <person name="Green P."/>
            <person name="Jorgensen R."/>
            <person name="Mayfield S."/>
            <person name="Mueller-Roeber B."/>
            <person name="Rajamani S."/>
            <person name="Sayre R.T."/>
            <person name="Brokstein P."/>
            <person name="Dubchak I."/>
            <person name="Goodstein D."/>
            <person name="Hornick L."/>
            <person name="Huang Y.W."/>
            <person name="Jhaveri J."/>
            <person name="Luo Y."/>
            <person name="Martinez D."/>
            <person name="Ngau W.C."/>
            <person name="Otillar B."/>
            <person name="Poliakov A."/>
            <person name="Porter A."/>
            <person name="Szajkowski L."/>
            <person name="Werner G."/>
            <person name="Zhou K."/>
            <person name="Grigoriev I.V."/>
            <person name="Rokhsar D.S."/>
            <person name="Grossman A.R."/>
        </authorList>
    </citation>
    <scope>NUCLEOTIDE SEQUENCE [LARGE SCALE GENOMIC DNA]</scope>
    <source>
        <strain evidence="3">CC-503</strain>
    </source>
</reference>
<evidence type="ECO:0000256" key="1">
    <source>
        <dbReference type="SAM" id="Phobius"/>
    </source>
</evidence>
<dbReference type="AlphaFoldDB" id="A0A2K3E430"/>
<evidence type="ECO:0000313" key="2">
    <source>
        <dbReference type="EMBL" id="PNW87555.1"/>
    </source>
</evidence>
<dbReference type="RefSeq" id="XP_042927818.1">
    <property type="nucleotide sequence ID" value="XM_043060092.1"/>
</dbReference>
<dbReference type="Proteomes" id="UP000006906">
    <property type="component" value="Chromosome 2"/>
</dbReference>
<dbReference type="EMBL" id="CM008963">
    <property type="protein sequence ID" value="PNW87555.1"/>
    <property type="molecule type" value="Genomic_DNA"/>
</dbReference>
<keyword evidence="3" id="KW-1185">Reference proteome</keyword>
<dbReference type="GeneID" id="66052541"/>
<dbReference type="KEGG" id="cre:CHLRE_02g141500v5"/>
<feature type="transmembrane region" description="Helical" evidence="1">
    <location>
        <begin position="73"/>
        <end position="91"/>
    </location>
</feature>
<protein>
    <submittedName>
        <fullName evidence="2">Uncharacterized protein</fullName>
    </submittedName>
</protein>
<keyword evidence="1" id="KW-0812">Transmembrane</keyword>
<dbReference type="InParanoid" id="A0A2K3E430"/>
<name>A0A2K3E430_CHLRE</name>
<accession>A0A2K3E430</accession>
<dbReference type="Gramene" id="PNW87555">
    <property type="protein sequence ID" value="PNW87555"/>
    <property type="gene ID" value="CHLRE_02g141500v5"/>
</dbReference>
<dbReference type="OrthoDB" id="528491at2759"/>
<feature type="transmembrane region" description="Helical" evidence="1">
    <location>
        <begin position="6"/>
        <end position="34"/>
    </location>
</feature>
<organism evidence="2 3">
    <name type="scientific">Chlamydomonas reinhardtii</name>
    <name type="common">Chlamydomonas smithii</name>
    <dbReference type="NCBI Taxonomy" id="3055"/>
    <lineage>
        <taxon>Eukaryota</taxon>
        <taxon>Viridiplantae</taxon>
        <taxon>Chlorophyta</taxon>
        <taxon>core chlorophytes</taxon>
        <taxon>Chlorophyceae</taxon>
        <taxon>CS clade</taxon>
        <taxon>Chlamydomonadales</taxon>
        <taxon>Chlamydomonadaceae</taxon>
        <taxon>Chlamydomonas</taxon>
    </lineage>
</organism>